<sequence length="83" mass="9701">STDTLTISLPAELADEVDRLARQEGRTRSELFREAFRQYAERRRRWDQLFAYGEARAASGHLTDEQLASAVKRRRRSRHSAPR</sequence>
<name>T1AXG2_9ZZZZ</name>
<gene>
    <name evidence="2" type="ORF">B2A_08744</name>
</gene>
<dbReference type="InterPro" id="IPR010985">
    <property type="entry name" value="Ribbon_hlx_hlx"/>
</dbReference>
<organism evidence="2">
    <name type="scientific">mine drainage metagenome</name>
    <dbReference type="NCBI Taxonomy" id="410659"/>
    <lineage>
        <taxon>unclassified sequences</taxon>
        <taxon>metagenomes</taxon>
        <taxon>ecological metagenomes</taxon>
    </lineage>
</organism>
<feature type="non-terminal residue" evidence="2">
    <location>
        <position position="1"/>
    </location>
</feature>
<proteinExistence type="predicted"/>
<evidence type="ECO:0000313" key="2">
    <source>
        <dbReference type="EMBL" id="EQD46775.1"/>
    </source>
</evidence>
<dbReference type="SUPFAM" id="SSF47598">
    <property type="entry name" value="Ribbon-helix-helix"/>
    <property type="match status" value="1"/>
</dbReference>
<dbReference type="AlphaFoldDB" id="T1AXG2"/>
<dbReference type="InterPro" id="IPR002145">
    <property type="entry name" value="CopG"/>
</dbReference>
<dbReference type="Gene3D" id="1.10.1220.10">
    <property type="entry name" value="Met repressor-like"/>
    <property type="match status" value="1"/>
</dbReference>
<dbReference type="EMBL" id="AUZZ01006304">
    <property type="protein sequence ID" value="EQD46775.1"/>
    <property type="molecule type" value="Genomic_DNA"/>
</dbReference>
<evidence type="ECO:0000259" key="1">
    <source>
        <dbReference type="Pfam" id="PF01402"/>
    </source>
</evidence>
<dbReference type="Pfam" id="PF01402">
    <property type="entry name" value="RHH_1"/>
    <property type="match status" value="1"/>
</dbReference>
<dbReference type="InterPro" id="IPR013321">
    <property type="entry name" value="Arc_rbn_hlx_hlx"/>
</dbReference>
<reference evidence="2" key="1">
    <citation type="submission" date="2013-08" db="EMBL/GenBank/DDBJ databases">
        <authorList>
            <person name="Mendez C."/>
            <person name="Richter M."/>
            <person name="Ferrer M."/>
            <person name="Sanchez J."/>
        </authorList>
    </citation>
    <scope>NUCLEOTIDE SEQUENCE</scope>
</reference>
<comment type="caution">
    <text evidence="2">The sequence shown here is derived from an EMBL/GenBank/DDBJ whole genome shotgun (WGS) entry which is preliminary data.</text>
</comment>
<dbReference type="GO" id="GO:0006355">
    <property type="term" value="P:regulation of DNA-templated transcription"/>
    <property type="evidence" value="ECO:0007669"/>
    <property type="project" value="InterPro"/>
</dbReference>
<dbReference type="CDD" id="cd22231">
    <property type="entry name" value="RHH_NikR_HicB-like"/>
    <property type="match status" value="1"/>
</dbReference>
<accession>T1AXG2</accession>
<reference evidence="2" key="2">
    <citation type="journal article" date="2014" name="ISME J.">
        <title>Microbial stratification in low pH oxic and suboxic macroscopic growths along an acid mine drainage.</title>
        <authorList>
            <person name="Mendez-Garcia C."/>
            <person name="Mesa V."/>
            <person name="Sprenger R.R."/>
            <person name="Richter M."/>
            <person name="Diez M.S."/>
            <person name="Solano J."/>
            <person name="Bargiela R."/>
            <person name="Golyshina O.V."/>
            <person name="Manteca A."/>
            <person name="Ramos J.L."/>
            <person name="Gallego J.R."/>
            <person name="Llorente I."/>
            <person name="Martins Dos Santos V.A."/>
            <person name="Jensen O.N."/>
            <person name="Pelaez A.I."/>
            <person name="Sanchez J."/>
            <person name="Ferrer M."/>
        </authorList>
    </citation>
    <scope>NUCLEOTIDE SEQUENCE</scope>
</reference>
<feature type="domain" description="Ribbon-helix-helix protein CopG" evidence="1">
    <location>
        <begin position="5"/>
        <end position="42"/>
    </location>
</feature>
<protein>
    <submittedName>
        <fullName evidence="2">Ribbon-helix-helix protein, CopG family</fullName>
    </submittedName>
</protein>